<proteinExistence type="predicted"/>
<gene>
    <name evidence="3" type="ORF">AB0D95_27575</name>
</gene>
<evidence type="ECO:0000256" key="1">
    <source>
        <dbReference type="SAM" id="MobiDB-lite"/>
    </source>
</evidence>
<reference evidence="3 4" key="1">
    <citation type="submission" date="2024-06" db="EMBL/GenBank/DDBJ databases">
        <title>The Natural Products Discovery Center: Release of the First 8490 Sequenced Strains for Exploring Actinobacteria Biosynthetic Diversity.</title>
        <authorList>
            <person name="Kalkreuter E."/>
            <person name="Kautsar S.A."/>
            <person name="Yang D."/>
            <person name="Bader C.D."/>
            <person name="Teijaro C.N."/>
            <person name="Fluegel L."/>
            <person name="Davis C.M."/>
            <person name="Simpson J.R."/>
            <person name="Lauterbach L."/>
            <person name="Steele A.D."/>
            <person name="Gui C."/>
            <person name="Meng S."/>
            <person name="Li G."/>
            <person name="Viehrig K."/>
            <person name="Ye F."/>
            <person name="Su P."/>
            <person name="Kiefer A.F."/>
            <person name="Nichols A."/>
            <person name="Cepeda A.J."/>
            <person name="Yan W."/>
            <person name="Fan B."/>
            <person name="Jiang Y."/>
            <person name="Adhikari A."/>
            <person name="Zheng C.-J."/>
            <person name="Schuster L."/>
            <person name="Cowan T.M."/>
            <person name="Smanski M.J."/>
            <person name="Chevrette M.G."/>
            <person name="De Carvalho L.P.S."/>
            <person name="Shen B."/>
        </authorList>
    </citation>
    <scope>NUCLEOTIDE SEQUENCE [LARGE SCALE GENOMIC DNA]</scope>
    <source>
        <strain evidence="3 4">NPDC048117</strain>
    </source>
</reference>
<feature type="compositionally biased region" description="Polar residues" evidence="1">
    <location>
        <begin position="224"/>
        <end position="237"/>
    </location>
</feature>
<organism evidence="3 4">
    <name type="scientific">Streptomyces chilikensis</name>
    <dbReference type="NCBI Taxonomy" id="1194079"/>
    <lineage>
        <taxon>Bacteria</taxon>
        <taxon>Bacillati</taxon>
        <taxon>Actinomycetota</taxon>
        <taxon>Actinomycetes</taxon>
        <taxon>Kitasatosporales</taxon>
        <taxon>Streptomycetaceae</taxon>
        <taxon>Streptomyces</taxon>
    </lineage>
</organism>
<dbReference type="EMBL" id="JBEZNA010000095">
    <property type="protein sequence ID" value="MEU9580984.1"/>
    <property type="molecule type" value="Genomic_DNA"/>
</dbReference>
<feature type="transmembrane region" description="Helical" evidence="2">
    <location>
        <begin position="157"/>
        <end position="178"/>
    </location>
</feature>
<keyword evidence="2" id="KW-0472">Membrane</keyword>
<name>A0ABV3EXN9_9ACTN</name>
<evidence type="ECO:0000313" key="3">
    <source>
        <dbReference type="EMBL" id="MEU9580984.1"/>
    </source>
</evidence>
<comment type="caution">
    <text evidence="3">The sequence shown here is derived from an EMBL/GenBank/DDBJ whole genome shotgun (WGS) entry which is preliminary data.</text>
</comment>
<accession>A0ABV3EXN9</accession>
<keyword evidence="2" id="KW-1133">Transmembrane helix</keyword>
<dbReference type="Pfam" id="PF17258">
    <property type="entry name" value="DUF5324"/>
    <property type="match status" value="1"/>
</dbReference>
<evidence type="ECO:0000313" key="4">
    <source>
        <dbReference type="Proteomes" id="UP001551584"/>
    </source>
</evidence>
<keyword evidence="4" id="KW-1185">Reference proteome</keyword>
<sequence>MTRKNCARARTGSAKDSVLHAGQALAPYADTARVRAAQYANEARVRLAPVVAQAAGQARTQYGAHVAPRLAQASAYVPAKVDSAAREAALRTKLAAQQAVEASRPVIEQARANAGPVKEEATARSAAALAALRGQVSPRDIERLVRKRRRRSAVGRFTKKTALVGLLGAAAFAAWQWWDKQANPDWLVEPPEATEVPDDASSLSEADSSGPVAPTPEDVRTDETTGPSSVGEQNTPASPEDEERR</sequence>
<dbReference type="InterPro" id="IPR035214">
    <property type="entry name" value="DUF5324"/>
</dbReference>
<dbReference type="Proteomes" id="UP001551584">
    <property type="component" value="Unassembled WGS sequence"/>
</dbReference>
<feature type="compositionally biased region" description="Low complexity" evidence="1">
    <location>
        <begin position="199"/>
        <end position="209"/>
    </location>
</feature>
<keyword evidence="2" id="KW-0812">Transmembrane</keyword>
<dbReference type="RefSeq" id="WP_166021933.1">
    <property type="nucleotide sequence ID" value="NZ_JBEZNA010000095.1"/>
</dbReference>
<evidence type="ECO:0000256" key="2">
    <source>
        <dbReference type="SAM" id="Phobius"/>
    </source>
</evidence>
<feature type="region of interest" description="Disordered" evidence="1">
    <location>
        <begin position="188"/>
        <end position="245"/>
    </location>
</feature>
<protein>
    <submittedName>
        <fullName evidence="3">DUF5324 family protein</fullName>
    </submittedName>
</protein>